<feature type="region of interest" description="Disordered" evidence="13">
    <location>
        <begin position="1"/>
        <end position="31"/>
    </location>
</feature>
<keyword evidence="10 12" id="KW-0030">Aminoacyl-tRNA synthetase</keyword>
<dbReference type="EMBL" id="LNIX01000025">
    <property type="protein sequence ID" value="OXA42751.1"/>
    <property type="molecule type" value="Genomic_DNA"/>
</dbReference>
<protein>
    <recommendedName>
        <fullName evidence="4">Tryptophan--tRNA ligase, cytoplasmic</fullName>
        <ecNumber evidence="3">6.1.1.2</ecNumber>
    </recommendedName>
    <alternativeName>
        <fullName evidence="11">Tryptophanyl-tRNA synthetase</fullName>
    </alternativeName>
</protein>
<dbReference type="GO" id="GO:0005737">
    <property type="term" value="C:cytoplasm"/>
    <property type="evidence" value="ECO:0007669"/>
    <property type="project" value="UniProtKB-SubCell"/>
</dbReference>
<keyword evidence="15" id="KW-1185">Reference proteome</keyword>
<name>A0A226DDS9_FOLCA</name>
<dbReference type="CDD" id="cd00806">
    <property type="entry name" value="TrpRS_core"/>
    <property type="match status" value="1"/>
</dbReference>
<organism evidence="14 15">
    <name type="scientific">Folsomia candida</name>
    <name type="common">Springtail</name>
    <dbReference type="NCBI Taxonomy" id="158441"/>
    <lineage>
        <taxon>Eukaryota</taxon>
        <taxon>Metazoa</taxon>
        <taxon>Ecdysozoa</taxon>
        <taxon>Arthropoda</taxon>
        <taxon>Hexapoda</taxon>
        <taxon>Collembola</taxon>
        <taxon>Entomobryomorpha</taxon>
        <taxon>Isotomoidea</taxon>
        <taxon>Isotomidae</taxon>
        <taxon>Proisotominae</taxon>
        <taxon>Folsomia</taxon>
    </lineage>
</organism>
<dbReference type="AlphaFoldDB" id="A0A226DDS9"/>
<dbReference type="EC" id="6.1.1.2" evidence="3"/>
<evidence type="ECO:0000256" key="7">
    <source>
        <dbReference type="ARBA" id="ARBA00022741"/>
    </source>
</evidence>
<evidence type="ECO:0000256" key="13">
    <source>
        <dbReference type="SAM" id="MobiDB-lite"/>
    </source>
</evidence>
<keyword evidence="9 12" id="KW-0648">Protein biosynthesis</keyword>
<evidence type="ECO:0000256" key="10">
    <source>
        <dbReference type="ARBA" id="ARBA00023146"/>
    </source>
</evidence>
<gene>
    <name evidence="14" type="ORF">Fcan01_22561</name>
</gene>
<dbReference type="Gene3D" id="1.10.240.10">
    <property type="entry name" value="Tyrosyl-Transfer RNA Synthetase"/>
    <property type="match status" value="1"/>
</dbReference>
<dbReference type="Proteomes" id="UP000198287">
    <property type="component" value="Unassembled WGS sequence"/>
</dbReference>
<dbReference type="FunFam" id="3.40.50.620:FF:000033">
    <property type="entry name" value="tryptophan--tRNA ligase, cytoplasmic"/>
    <property type="match status" value="1"/>
</dbReference>
<dbReference type="PANTHER" id="PTHR10055:SF1">
    <property type="entry name" value="TRYPTOPHAN--TRNA LIGASE, CYTOPLASMIC"/>
    <property type="match status" value="1"/>
</dbReference>
<dbReference type="InterPro" id="IPR002306">
    <property type="entry name" value="Trp-tRNA-ligase"/>
</dbReference>
<evidence type="ECO:0000313" key="14">
    <source>
        <dbReference type="EMBL" id="OXA42751.1"/>
    </source>
</evidence>
<dbReference type="GO" id="GO:0006436">
    <property type="term" value="P:tryptophanyl-tRNA aminoacylation"/>
    <property type="evidence" value="ECO:0007669"/>
    <property type="project" value="InterPro"/>
</dbReference>
<keyword evidence="6 12" id="KW-0436">Ligase</keyword>
<evidence type="ECO:0000256" key="11">
    <source>
        <dbReference type="ARBA" id="ARBA00030268"/>
    </source>
</evidence>
<dbReference type="PRINTS" id="PR01039">
    <property type="entry name" value="TRNASYNTHTRP"/>
</dbReference>
<evidence type="ECO:0000256" key="2">
    <source>
        <dbReference type="ARBA" id="ARBA00005594"/>
    </source>
</evidence>
<dbReference type="STRING" id="158441.A0A226DDS9"/>
<keyword evidence="8 12" id="KW-0067">ATP-binding</keyword>
<evidence type="ECO:0000256" key="1">
    <source>
        <dbReference type="ARBA" id="ARBA00004496"/>
    </source>
</evidence>
<dbReference type="PANTHER" id="PTHR10055">
    <property type="entry name" value="TRYPTOPHANYL-TRNA SYNTHETASE"/>
    <property type="match status" value="1"/>
</dbReference>
<dbReference type="Pfam" id="PF00579">
    <property type="entry name" value="tRNA-synt_1b"/>
    <property type="match status" value="1"/>
</dbReference>
<comment type="caution">
    <text evidence="14">The sequence shown here is derived from an EMBL/GenBank/DDBJ whole genome shotgun (WGS) entry which is preliminary data.</text>
</comment>
<proteinExistence type="inferred from homology"/>
<evidence type="ECO:0000256" key="4">
    <source>
        <dbReference type="ARBA" id="ARBA00013782"/>
    </source>
</evidence>
<reference evidence="14 15" key="1">
    <citation type="submission" date="2015-12" db="EMBL/GenBank/DDBJ databases">
        <title>The genome of Folsomia candida.</title>
        <authorList>
            <person name="Faddeeva A."/>
            <person name="Derks M.F."/>
            <person name="Anvar Y."/>
            <person name="Smit S."/>
            <person name="Van Straalen N."/>
            <person name="Roelofs D."/>
        </authorList>
    </citation>
    <scope>NUCLEOTIDE SEQUENCE [LARGE SCALE GENOMIC DNA]</scope>
    <source>
        <strain evidence="14 15">VU population</strain>
        <tissue evidence="14">Whole body</tissue>
    </source>
</reference>
<accession>A0A226DDS9</accession>
<sequence>MAESKLEDQLANQARISGDGAPSDEDDDIVDPWNVAGKADTGIDYDKLIKRFGCERISPELIARLEKVTGQTAHPLLRRGMFFSHRDLLHIITRKEQNKPFYLYTGRGPSSRAMHVGHMVPFMFTKWLQDAFDVPLVIQLTDDEKFLWKNISIEESMMLARENAKDIISVGFDMEKTFIFSDFSYIGQCPQFYQNIALVSRSVTFNQARGCFGFGDSDCIGKIHFPSIQAAPCLATSFPHIFKNRKDIPCLIPCAIDQDPYFRMTRDVAPRLGYLKPALMHSTFFPALQGAQSKMSASDENSAIFVTDTAAQIKKKINKFAFSGGKASVEEHREFGGNCDIDVSYQYLRFFCPDDDKLEEIRQNYTSGKMLTGELKAILIAELQKMVADLQLRRAKITEQEVDEFMRPRPLKFNY</sequence>
<evidence type="ECO:0000256" key="3">
    <source>
        <dbReference type="ARBA" id="ARBA00013161"/>
    </source>
</evidence>
<evidence type="ECO:0000313" key="15">
    <source>
        <dbReference type="Proteomes" id="UP000198287"/>
    </source>
</evidence>
<dbReference type="GO" id="GO:0004830">
    <property type="term" value="F:tryptophan-tRNA ligase activity"/>
    <property type="evidence" value="ECO:0007669"/>
    <property type="project" value="UniProtKB-EC"/>
</dbReference>
<dbReference type="InterPro" id="IPR014729">
    <property type="entry name" value="Rossmann-like_a/b/a_fold"/>
</dbReference>
<comment type="similarity">
    <text evidence="2 12">Belongs to the class-I aminoacyl-tRNA synthetase family.</text>
</comment>
<dbReference type="Gene3D" id="3.40.50.620">
    <property type="entry name" value="HUPs"/>
    <property type="match status" value="1"/>
</dbReference>
<dbReference type="InterPro" id="IPR002305">
    <property type="entry name" value="aa-tRNA-synth_Ic"/>
</dbReference>
<dbReference type="GO" id="GO:0005524">
    <property type="term" value="F:ATP binding"/>
    <property type="evidence" value="ECO:0007669"/>
    <property type="project" value="UniProtKB-KW"/>
</dbReference>
<dbReference type="OMA" id="SIYHRFM"/>
<evidence type="ECO:0000256" key="5">
    <source>
        <dbReference type="ARBA" id="ARBA00022490"/>
    </source>
</evidence>
<evidence type="ECO:0000256" key="9">
    <source>
        <dbReference type="ARBA" id="ARBA00022917"/>
    </source>
</evidence>
<keyword evidence="7 12" id="KW-0547">Nucleotide-binding</keyword>
<keyword evidence="5" id="KW-0963">Cytoplasm</keyword>
<evidence type="ECO:0000256" key="6">
    <source>
        <dbReference type="ARBA" id="ARBA00022598"/>
    </source>
</evidence>
<dbReference type="FunFam" id="1.10.240.10:FF:000003">
    <property type="entry name" value="Tryptophan--tRNA ligase, cytoplasmic"/>
    <property type="match status" value="1"/>
</dbReference>
<evidence type="ECO:0000256" key="12">
    <source>
        <dbReference type="RuleBase" id="RU363036"/>
    </source>
</evidence>
<dbReference type="OrthoDB" id="10261385at2759"/>
<dbReference type="SUPFAM" id="SSF52374">
    <property type="entry name" value="Nucleotidylyl transferase"/>
    <property type="match status" value="1"/>
</dbReference>
<dbReference type="NCBIfam" id="TIGR00233">
    <property type="entry name" value="trpS"/>
    <property type="match status" value="1"/>
</dbReference>
<evidence type="ECO:0000256" key="8">
    <source>
        <dbReference type="ARBA" id="ARBA00022840"/>
    </source>
</evidence>
<comment type="subcellular location">
    <subcellularLocation>
        <location evidence="1">Cytoplasm</location>
    </subcellularLocation>
</comment>